<dbReference type="Proteomes" id="UP000604825">
    <property type="component" value="Unassembled WGS sequence"/>
</dbReference>
<keyword evidence="3" id="KW-1185">Reference proteome</keyword>
<dbReference type="EMBL" id="CAJGYO010000011">
    <property type="protein sequence ID" value="CAD6261188.1"/>
    <property type="molecule type" value="Genomic_DNA"/>
</dbReference>
<feature type="region of interest" description="Disordered" evidence="1">
    <location>
        <begin position="41"/>
        <end position="89"/>
    </location>
</feature>
<evidence type="ECO:0000256" key="1">
    <source>
        <dbReference type="SAM" id="MobiDB-lite"/>
    </source>
</evidence>
<feature type="region of interest" description="Disordered" evidence="1">
    <location>
        <begin position="168"/>
        <end position="197"/>
    </location>
</feature>
<name>A0A811QXZ1_9POAL</name>
<sequence>MAALTPSARRGHLPHGVPAWKSHARNFEVQGAVVDTFWVAAPSPRGGPQRRHCSCWGLGKKDSPPPGKGKGLPPPGKERRSRQQQRVVGAVTRSAIPLLAAGTTRTSAVQHPVPPPAATPRAGPVGRAAGEVRTIDPPWPAHLAAPTPGAGRLAAPMPGATHLAPWWGGAAAGRRREGASGCSGAKRGARTADPICS</sequence>
<protein>
    <submittedName>
        <fullName evidence="2">Uncharacterized protein</fullName>
    </submittedName>
</protein>
<feature type="compositionally biased region" description="Pro residues" evidence="1">
    <location>
        <begin position="64"/>
        <end position="75"/>
    </location>
</feature>
<proteinExistence type="predicted"/>
<reference evidence="2" key="1">
    <citation type="submission" date="2020-10" db="EMBL/GenBank/DDBJ databases">
        <authorList>
            <person name="Han B."/>
            <person name="Lu T."/>
            <person name="Zhao Q."/>
            <person name="Huang X."/>
            <person name="Zhao Y."/>
        </authorList>
    </citation>
    <scope>NUCLEOTIDE SEQUENCE</scope>
</reference>
<comment type="caution">
    <text evidence="2">The sequence shown here is derived from an EMBL/GenBank/DDBJ whole genome shotgun (WGS) entry which is preliminary data.</text>
</comment>
<feature type="region of interest" description="Disordered" evidence="1">
    <location>
        <begin position="104"/>
        <end position="125"/>
    </location>
</feature>
<evidence type="ECO:0000313" key="3">
    <source>
        <dbReference type="Proteomes" id="UP000604825"/>
    </source>
</evidence>
<organism evidence="2 3">
    <name type="scientific">Miscanthus lutarioriparius</name>
    <dbReference type="NCBI Taxonomy" id="422564"/>
    <lineage>
        <taxon>Eukaryota</taxon>
        <taxon>Viridiplantae</taxon>
        <taxon>Streptophyta</taxon>
        <taxon>Embryophyta</taxon>
        <taxon>Tracheophyta</taxon>
        <taxon>Spermatophyta</taxon>
        <taxon>Magnoliopsida</taxon>
        <taxon>Liliopsida</taxon>
        <taxon>Poales</taxon>
        <taxon>Poaceae</taxon>
        <taxon>PACMAD clade</taxon>
        <taxon>Panicoideae</taxon>
        <taxon>Andropogonodae</taxon>
        <taxon>Andropogoneae</taxon>
        <taxon>Saccharinae</taxon>
        <taxon>Miscanthus</taxon>
    </lineage>
</organism>
<gene>
    <name evidence="2" type="ORF">NCGR_LOCUS44609</name>
</gene>
<evidence type="ECO:0000313" key="2">
    <source>
        <dbReference type="EMBL" id="CAD6261188.1"/>
    </source>
</evidence>
<dbReference type="AlphaFoldDB" id="A0A811QXZ1"/>
<accession>A0A811QXZ1</accession>